<evidence type="ECO:0000256" key="1">
    <source>
        <dbReference type="ARBA" id="ARBA00004479"/>
    </source>
</evidence>
<evidence type="ECO:0000256" key="4">
    <source>
        <dbReference type="ARBA" id="ARBA00022729"/>
    </source>
</evidence>
<dbReference type="InterPro" id="IPR007110">
    <property type="entry name" value="Ig-like_dom"/>
</dbReference>
<evidence type="ECO:0000256" key="10">
    <source>
        <dbReference type="SAM" id="MobiDB-lite"/>
    </source>
</evidence>
<dbReference type="InterPro" id="IPR036179">
    <property type="entry name" value="Ig-like_dom_sf"/>
</dbReference>
<gene>
    <name evidence="13" type="ORF">CCH79_00002049</name>
</gene>
<evidence type="ECO:0000313" key="13">
    <source>
        <dbReference type="EMBL" id="PWA22666.1"/>
    </source>
</evidence>
<comment type="subcellular location">
    <subcellularLocation>
        <location evidence="1">Membrane</location>
        <topology evidence="1">Single-pass type I membrane protein</topology>
    </subcellularLocation>
</comment>
<protein>
    <recommendedName>
        <fullName evidence="12">Ig-like domain-containing protein</fullName>
    </recommendedName>
</protein>
<feature type="domain" description="Ig-like" evidence="12">
    <location>
        <begin position="7"/>
        <end position="148"/>
    </location>
</feature>
<dbReference type="SMART" id="SM00409">
    <property type="entry name" value="IG"/>
    <property type="match status" value="1"/>
</dbReference>
<dbReference type="GO" id="GO:0005886">
    <property type="term" value="C:plasma membrane"/>
    <property type="evidence" value="ECO:0007669"/>
    <property type="project" value="TreeGrafter"/>
</dbReference>
<proteinExistence type="inferred from homology"/>
<accession>A0A315VIB4</accession>
<evidence type="ECO:0000256" key="3">
    <source>
        <dbReference type="ARBA" id="ARBA00022692"/>
    </source>
</evidence>
<keyword evidence="5 11" id="KW-1133">Transmembrane helix</keyword>
<dbReference type="PRINTS" id="PR00213">
    <property type="entry name" value="MYELINP0"/>
</dbReference>
<evidence type="ECO:0000256" key="2">
    <source>
        <dbReference type="ARBA" id="ARBA00007180"/>
    </source>
</evidence>
<keyword evidence="9" id="KW-0393">Immunoglobulin domain</keyword>
<dbReference type="SUPFAM" id="SSF48726">
    <property type="entry name" value="Immunoglobulin"/>
    <property type="match status" value="1"/>
</dbReference>
<dbReference type="PANTHER" id="PTHR13869:SF21">
    <property type="entry name" value="MYELIN PROTEIN ZERO-LIKE PROTEIN 2"/>
    <property type="match status" value="1"/>
</dbReference>
<evidence type="ECO:0000313" key="14">
    <source>
        <dbReference type="Proteomes" id="UP000250572"/>
    </source>
</evidence>
<dbReference type="Proteomes" id="UP000250572">
    <property type="component" value="Unassembled WGS sequence"/>
</dbReference>
<dbReference type="PANTHER" id="PTHR13869">
    <property type="entry name" value="MYELIN P0 RELATED"/>
    <property type="match status" value="1"/>
</dbReference>
<dbReference type="Gene3D" id="2.60.40.10">
    <property type="entry name" value="Immunoglobulins"/>
    <property type="match status" value="1"/>
</dbReference>
<dbReference type="GO" id="GO:0098609">
    <property type="term" value="P:cell-cell adhesion"/>
    <property type="evidence" value="ECO:0007669"/>
    <property type="project" value="TreeGrafter"/>
</dbReference>
<evidence type="ECO:0000256" key="11">
    <source>
        <dbReference type="SAM" id="Phobius"/>
    </source>
</evidence>
<dbReference type="InterPro" id="IPR013106">
    <property type="entry name" value="Ig_V-set"/>
</dbReference>
<dbReference type="SMART" id="SM00406">
    <property type="entry name" value="IGv"/>
    <property type="match status" value="1"/>
</dbReference>
<organism evidence="13 14">
    <name type="scientific">Gambusia affinis</name>
    <name type="common">Western mosquitofish</name>
    <name type="synonym">Heterandria affinis</name>
    <dbReference type="NCBI Taxonomy" id="33528"/>
    <lineage>
        <taxon>Eukaryota</taxon>
        <taxon>Metazoa</taxon>
        <taxon>Chordata</taxon>
        <taxon>Craniata</taxon>
        <taxon>Vertebrata</taxon>
        <taxon>Euteleostomi</taxon>
        <taxon>Actinopterygii</taxon>
        <taxon>Neopterygii</taxon>
        <taxon>Teleostei</taxon>
        <taxon>Neoteleostei</taxon>
        <taxon>Acanthomorphata</taxon>
        <taxon>Ovalentaria</taxon>
        <taxon>Atherinomorphae</taxon>
        <taxon>Cyprinodontiformes</taxon>
        <taxon>Poeciliidae</taxon>
        <taxon>Poeciliinae</taxon>
        <taxon>Gambusia</taxon>
    </lineage>
</organism>
<dbReference type="InterPro" id="IPR000920">
    <property type="entry name" value="Myelin_P0-rel"/>
</dbReference>
<keyword evidence="3 11" id="KW-0812">Transmembrane</keyword>
<dbReference type="PROSITE" id="PS50835">
    <property type="entry name" value="IG_LIKE"/>
    <property type="match status" value="1"/>
</dbReference>
<dbReference type="EMBL" id="NHOQ01001678">
    <property type="protein sequence ID" value="PWA22666.1"/>
    <property type="molecule type" value="Genomic_DNA"/>
</dbReference>
<evidence type="ECO:0000256" key="6">
    <source>
        <dbReference type="ARBA" id="ARBA00023136"/>
    </source>
</evidence>
<dbReference type="InterPro" id="IPR003599">
    <property type="entry name" value="Ig_sub"/>
</dbReference>
<evidence type="ECO:0000256" key="9">
    <source>
        <dbReference type="ARBA" id="ARBA00023319"/>
    </source>
</evidence>
<reference evidence="13 14" key="1">
    <citation type="journal article" date="2018" name="G3 (Bethesda)">
        <title>A High-Quality Reference Genome for the Invasive Mosquitofish Gambusia affinis Using a Chicago Library.</title>
        <authorList>
            <person name="Hoffberg S.L."/>
            <person name="Troendle N.J."/>
            <person name="Glenn T.C."/>
            <person name="Mahmud O."/>
            <person name="Louha S."/>
            <person name="Chalopin D."/>
            <person name="Bennetzen J.L."/>
            <person name="Mauricio R."/>
        </authorList>
    </citation>
    <scope>NUCLEOTIDE SEQUENCE [LARGE SCALE GENOMIC DNA]</scope>
    <source>
        <strain evidence="13">NE01/NJP1002.9</strain>
        <tissue evidence="13">Muscle</tissue>
    </source>
</reference>
<keyword evidence="8" id="KW-0325">Glycoprotein</keyword>
<keyword evidence="7" id="KW-1015">Disulfide bond</keyword>
<comment type="caution">
    <text evidence="13">The sequence shown here is derived from an EMBL/GenBank/DDBJ whole genome shotgun (WGS) entry which is preliminary data.</text>
</comment>
<feature type="compositionally biased region" description="Acidic residues" evidence="10">
    <location>
        <begin position="211"/>
        <end position="232"/>
    </location>
</feature>
<dbReference type="STRING" id="33528.ENSGAFP00000009242"/>
<sequence>METSPTPNIHSITSVTCQSLQTRVQRVWGIEIFTTSEVEAVNGTSVKLKCTFSSTQPVSLQTVTITWDFQSIASKRTERIFYYQEVAYPRNTGLFKGHVKWSGDIMRKDASITLNDVCPKFNGTYICQVANPPDIHGSTGETILRVINKETLSEISVLAAVVGGSCAVILVFLGIFIAVKMYRKRNKEKDIEMRVEEYRKDPAESEPSSRDDEEEEDLGDEDDDDDDDDNDDLGALSFGEPAFLQQMFWKSSHCCCIDTPVEGPAEQSAKIRMKAAIFMNGGASQPRP</sequence>
<evidence type="ECO:0000256" key="7">
    <source>
        <dbReference type="ARBA" id="ARBA00023157"/>
    </source>
</evidence>
<dbReference type="Pfam" id="PF07686">
    <property type="entry name" value="V-set"/>
    <property type="match status" value="1"/>
</dbReference>
<comment type="similarity">
    <text evidence="2">Belongs to the myelin P0 protein family.</text>
</comment>
<feature type="region of interest" description="Disordered" evidence="10">
    <location>
        <begin position="197"/>
        <end position="236"/>
    </location>
</feature>
<keyword evidence="4" id="KW-0732">Signal</keyword>
<dbReference type="FunFam" id="2.60.40.10:FF:000193">
    <property type="entry name" value="Myelin protein zero-like 1 like"/>
    <property type="match status" value="1"/>
</dbReference>
<evidence type="ECO:0000256" key="8">
    <source>
        <dbReference type="ARBA" id="ARBA00023180"/>
    </source>
</evidence>
<feature type="transmembrane region" description="Helical" evidence="11">
    <location>
        <begin position="155"/>
        <end position="179"/>
    </location>
</feature>
<dbReference type="InterPro" id="IPR013783">
    <property type="entry name" value="Ig-like_fold"/>
</dbReference>
<feature type="compositionally biased region" description="Basic and acidic residues" evidence="10">
    <location>
        <begin position="197"/>
        <end position="210"/>
    </location>
</feature>
<name>A0A315VIB4_GAMAF</name>
<evidence type="ECO:0000259" key="12">
    <source>
        <dbReference type="PROSITE" id="PS50835"/>
    </source>
</evidence>
<keyword evidence="14" id="KW-1185">Reference proteome</keyword>
<dbReference type="AlphaFoldDB" id="A0A315VIB4"/>
<keyword evidence="6 11" id="KW-0472">Membrane</keyword>
<evidence type="ECO:0000256" key="5">
    <source>
        <dbReference type="ARBA" id="ARBA00022989"/>
    </source>
</evidence>